<dbReference type="EMBL" id="CP080507">
    <property type="protein sequence ID" value="QYM78575.1"/>
    <property type="molecule type" value="Genomic_DNA"/>
</dbReference>
<dbReference type="InterPro" id="IPR003856">
    <property type="entry name" value="LPS_length_determ_N"/>
</dbReference>
<dbReference type="InterPro" id="IPR050445">
    <property type="entry name" value="Bact_polysacc_biosynth/exp"/>
</dbReference>
<name>A0A8F9TUX3_9BACT</name>
<dbReference type="InterPro" id="IPR005702">
    <property type="entry name" value="Wzc-like_C"/>
</dbReference>
<keyword evidence="4" id="KW-0997">Cell inner membrane</keyword>
<dbReference type="CDD" id="cd05387">
    <property type="entry name" value="BY-kinase"/>
    <property type="match status" value="1"/>
</dbReference>
<dbReference type="PANTHER" id="PTHR32309:SF31">
    <property type="entry name" value="CAPSULAR EXOPOLYSACCHARIDE FAMILY"/>
    <property type="match status" value="1"/>
</dbReference>
<reference evidence="19" key="1">
    <citation type="submission" date="2021-08" db="EMBL/GenBank/DDBJ databases">
        <title>Genome of a novel bacterium of the phylum Verrucomicrobia, Oleiharenicola sp. KSB-15.</title>
        <authorList>
            <person name="Chung J.-H."/>
            <person name="Ahn J.-H."/>
            <person name="Yoon Y."/>
            <person name="Kim D.-Y."/>
            <person name="An S.-H."/>
            <person name="Park I."/>
            <person name="Yeon J."/>
        </authorList>
    </citation>
    <scope>NUCLEOTIDE SEQUENCE</scope>
    <source>
        <strain evidence="19">KSB-15</strain>
    </source>
</reference>
<dbReference type="GO" id="GO:0005886">
    <property type="term" value="C:plasma membrane"/>
    <property type="evidence" value="ECO:0007669"/>
    <property type="project" value="UniProtKB-SubCell"/>
</dbReference>
<keyword evidence="12" id="KW-0829">Tyrosine-protein kinase</keyword>
<keyword evidence="11 15" id="KW-0472">Membrane</keyword>
<dbReference type="RefSeq" id="WP_220161679.1">
    <property type="nucleotide sequence ID" value="NZ_CP080507.1"/>
</dbReference>
<evidence type="ECO:0000256" key="14">
    <source>
        <dbReference type="SAM" id="Coils"/>
    </source>
</evidence>
<keyword evidence="20" id="KW-1185">Reference proteome</keyword>
<keyword evidence="10 15" id="KW-1133">Transmembrane helix</keyword>
<evidence type="ECO:0000256" key="1">
    <source>
        <dbReference type="ARBA" id="ARBA00004429"/>
    </source>
</evidence>
<gene>
    <name evidence="19" type="ORF">K0B96_14920</name>
</gene>
<proteinExistence type="inferred from homology"/>
<protein>
    <submittedName>
        <fullName evidence="19">Polysaccharide biosynthesis tyrosine autokinase</fullName>
        <ecNumber evidence="19">2.7.10.2</ecNumber>
    </submittedName>
</protein>
<dbReference type="InterPro" id="IPR027417">
    <property type="entry name" value="P-loop_NTPase"/>
</dbReference>
<evidence type="ECO:0000256" key="15">
    <source>
        <dbReference type="SAM" id="Phobius"/>
    </source>
</evidence>
<evidence type="ECO:0000256" key="4">
    <source>
        <dbReference type="ARBA" id="ARBA00022519"/>
    </source>
</evidence>
<dbReference type="InterPro" id="IPR025669">
    <property type="entry name" value="AAA_dom"/>
</dbReference>
<feature type="domain" description="AAA" evidence="17">
    <location>
        <begin position="540"/>
        <end position="649"/>
    </location>
</feature>
<evidence type="ECO:0000256" key="2">
    <source>
        <dbReference type="ARBA" id="ARBA00008883"/>
    </source>
</evidence>
<dbReference type="Pfam" id="PF13807">
    <property type="entry name" value="GNVR"/>
    <property type="match status" value="1"/>
</dbReference>
<accession>A0A8F9TUX3</accession>
<keyword evidence="8" id="KW-0418">Kinase</keyword>
<dbReference type="NCBIfam" id="TIGR01007">
    <property type="entry name" value="eps_fam"/>
    <property type="match status" value="1"/>
</dbReference>
<keyword evidence="6 15" id="KW-0812">Transmembrane</keyword>
<evidence type="ECO:0000256" key="9">
    <source>
        <dbReference type="ARBA" id="ARBA00022840"/>
    </source>
</evidence>
<comment type="similarity">
    <text evidence="2">Belongs to the etk/wzc family.</text>
</comment>
<comment type="catalytic activity">
    <reaction evidence="13">
        <text>L-tyrosyl-[protein] + ATP = O-phospho-L-tyrosyl-[protein] + ADP + H(+)</text>
        <dbReference type="Rhea" id="RHEA:10596"/>
        <dbReference type="Rhea" id="RHEA-COMP:10136"/>
        <dbReference type="Rhea" id="RHEA-COMP:20101"/>
        <dbReference type="ChEBI" id="CHEBI:15378"/>
        <dbReference type="ChEBI" id="CHEBI:30616"/>
        <dbReference type="ChEBI" id="CHEBI:46858"/>
        <dbReference type="ChEBI" id="CHEBI:61978"/>
        <dbReference type="ChEBI" id="CHEBI:456216"/>
    </reaction>
</comment>
<dbReference type="PANTHER" id="PTHR32309">
    <property type="entry name" value="TYROSINE-PROTEIN KINASE"/>
    <property type="match status" value="1"/>
</dbReference>
<evidence type="ECO:0000256" key="13">
    <source>
        <dbReference type="ARBA" id="ARBA00053015"/>
    </source>
</evidence>
<evidence type="ECO:0000256" key="5">
    <source>
        <dbReference type="ARBA" id="ARBA00022679"/>
    </source>
</evidence>
<evidence type="ECO:0000256" key="12">
    <source>
        <dbReference type="ARBA" id="ARBA00023137"/>
    </source>
</evidence>
<keyword evidence="3" id="KW-1003">Cell membrane</keyword>
<evidence type="ECO:0000256" key="10">
    <source>
        <dbReference type="ARBA" id="ARBA00022989"/>
    </source>
</evidence>
<dbReference type="GO" id="GO:0005524">
    <property type="term" value="F:ATP binding"/>
    <property type="evidence" value="ECO:0007669"/>
    <property type="project" value="UniProtKB-KW"/>
</dbReference>
<evidence type="ECO:0000256" key="7">
    <source>
        <dbReference type="ARBA" id="ARBA00022741"/>
    </source>
</evidence>
<evidence type="ECO:0000256" key="8">
    <source>
        <dbReference type="ARBA" id="ARBA00022777"/>
    </source>
</evidence>
<dbReference type="EC" id="2.7.10.2" evidence="19"/>
<dbReference type="Pfam" id="PF13614">
    <property type="entry name" value="AAA_31"/>
    <property type="match status" value="1"/>
</dbReference>
<dbReference type="AlphaFoldDB" id="A0A8F9TUX3"/>
<evidence type="ECO:0000256" key="6">
    <source>
        <dbReference type="ARBA" id="ARBA00022692"/>
    </source>
</evidence>
<evidence type="ECO:0000313" key="19">
    <source>
        <dbReference type="EMBL" id="QYM78575.1"/>
    </source>
</evidence>
<dbReference type="InterPro" id="IPR032807">
    <property type="entry name" value="GNVR"/>
</dbReference>
<keyword evidence="5 19" id="KW-0808">Transferase</keyword>
<dbReference type="Proteomes" id="UP000825051">
    <property type="component" value="Chromosome"/>
</dbReference>
<sequence length="733" mass="81821">MDSAPKDIKQDGGQHGYGYSVPGYGYGYGNNDGATHQRAFRDYLLILRERIWYIIVVFFVVFSSVLVYTLNQTKIYESVATIQLFRRDPNIMQVQAVVDNDIRNAEDLNTQMKVLESTAIAQRVAERLTGADLRDFLAPYEKSAGGEVLTPVAILLDNRKIIPQRLSLFVFVQYRHPNRQMAAKVANLFVEEFITYNARVRIEESMKAVEDLKVRAEQQRKKVEEIAGRLQAYREKRNMVSLDQRKDIVTEKLKTLSVYLTQATARTKDAEVRLNQVKQRIANNGDLVDLPFVSSQPLIAQLVQRIAAQNITIAELSNRYRAKHPKMIEAQNSLRQTQDELKRAVAQVAASVEAEYQSAAQSEKEARAQLAAQEAESLEIDRYAVEYSNLDRELSVNEQIFQSTMARMRETSMSSTLETQNARLVDKAGVPDLPASPNVILNLALGAVGGVGLGLTFAFLVAFIDDRVKSSFDIESVIGLPIVGIIPELKNLSPVEKAQVAINQADRSVSEAFLTLHSSLRLKDESKNAKCFLTTSTIPGEGKSFLSSNLALTFAAHGEKVIIIDCDLRKPNIHKSFQLENLKGVIDVVAGTISLDEGIVRGVHPNLDVLPAGGRAKNPTQILNSKNFDAMIAELRKRYDRVFVDTPPLAAVSDALVILPLVDGSLFTIFFNKVRRKSAQFCAKRLLEANVPCFGAVLNGLNLAISGYYYAQYYDRSYKDYYVVMAKEENSKS</sequence>
<feature type="transmembrane region" description="Helical" evidence="15">
    <location>
        <begin position="51"/>
        <end position="70"/>
    </location>
</feature>
<organism evidence="19 20">
    <name type="scientific">Horticoccus luteus</name>
    <dbReference type="NCBI Taxonomy" id="2862869"/>
    <lineage>
        <taxon>Bacteria</taxon>
        <taxon>Pseudomonadati</taxon>
        <taxon>Verrucomicrobiota</taxon>
        <taxon>Opitutia</taxon>
        <taxon>Opitutales</taxon>
        <taxon>Opitutaceae</taxon>
        <taxon>Horticoccus</taxon>
    </lineage>
</organism>
<evidence type="ECO:0000313" key="20">
    <source>
        <dbReference type="Proteomes" id="UP000825051"/>
    </source>
</evidence>
<feature type="domain" description="Polysaccharide chain length determinant N-terminal" evidence="16">
    <location>
        <begin position="42"/>
        <end position="126"/>
    </location>
</feature>
<evidence type="ECO:0000259" key="17">
    <source>
        <dbReference type="Pfam" id="PF13614"/>
    </source>
</evidence>
<evidence type="ECO:0000256" key="11">
    <source>
        <dbReference type="ARBA" id="ARBA00023136"/>
    </source>
</evidence>
<feature type="coiled-coil region" evidence="14">
    <location>
        <begin position="199"/>
        <end position="236"/>
    </location>
</feature>
<dbReference type="KEGG" id="ole:K0B96_14920"/>
<feature type="domain" description="Tyrosine-protein kinase G-rich" evidence="18">
    <location>
        <begin position="389"/>
        <end position="460"/>
    </location>
</feature>
<keyword evidence="14" id="KW-0175">Coiled coil</keyword>
<dbReference type="Pfam" id="PF02706">
    <property type="entry name" value="Wzz"/>
    <property type="match status" value="1"/>
</dbReference>
<evidence type="ECO:0000259" key="16">
    <source>
        <dbReference type="Pfam" id="PF02706"/>
    </source>
</evidence>
<keyword evidence="7" id="KW-0547">Nucleotide-binding</keyword>
<dbReference type="GO" id="GO:0004715">
    <property type="term" value="F:non-membrane spanning protein tyrosine kinase activity"/>
    <property type="evidence" value="ECO:0007669"/>
    <property type="project" value="UniProtKB-EC"/>
</dbReference>
<comment type="subcellular location">
    <subcellularLocation>
        <location evidence="1">Cell inner membrane</location>
        <topology evidence="1">Multi-pass membrane protein</topology>
    </subcellularLocation>
</comment>
<keyword evidence="9" id="KW-0067">ATP-binding</keyword>
<dbReference type="SUPFAM" id="SSF52540">
    <property type="entry name" value="P-loop containing nucleoside triphosphate hydrolases"/>
    <property type="match status" value="1"/>
</dbReference>
<dbReference type="Gene3D" id="3.40.50.300">
    <property type="entry name" value="P-loop containing nucleotide triphosphate hydrolases"/>
    <property type="match status" value="1"/>
</dbReference>
<evidence type="ECO:0000256" key="3">
    <source>
        <dbReference type="ARBA" id="ARBA00022475"/>
    </source>
</evidence>
<evidence type="ECO:0000259" key="18">
    <source>
        <dbReference type="Pfam" id="PF13807"/>
    </source>
</evidence>
<feature type="coiled-coil region" evidence="14">
    <location>
        <begin position="260"/>
        <end position="376"/>
    </location>
</feature>